<name>A0A238JJH5_9RHOB</name>
<proteinExistence type="predicted"/>
<protein>
    <submittedName>
        <fullName evidence="1">Uncharacterized protein</fullName>
    </submittedName>
</protein>
<sequence>MSTFDTHEPPAFLASTLVRRLLAWLLWLLFEWLFGKSGDRSDDVADEAPKPWADEIMFRSEAGAF</sequence>
<evidence type="ECO:0000313" key="2">
    <source>
        <dbReference type="Proteomes" id="UP000225972"/>
    </source>
</evidence>
<dbReference type="Proteomes" id="UP000225972">
    <property type="component" value="Unassembled WGS sequence"/>
</dbReference>
<gene>
    <name evidence="1" type="ORF">TRP8649_04497</name>
</gene>
<keyword evidence="2" id="KW-1185">Reference proteome</keyword>
<dbReference type="EMBL" id="FXXP01000004">
    <property type="protein sequence ID" value="SMX30354.1"/>
    <property type="molecule type" value="Genomic_DNA"/>
</dbReference>
<accession>A0A238JJH5</accession>
<evidence type="ECO:0000313" key="1">
    <source>
        <dbReference type="EMBL" id="SMX30354.1"/>
    </source>
</evidence>
<reference evidence="2" key="1">
    <citation type="submission" date="2017-05" db="EMBL/GenBank/DDBJ databases">
        <authorList>
            <person name="Rodrigo-Torres L."/>
            <person name="Arahal R. D."/>
            <person name="Lucena T."/>
        </authorList>
    </citation>
    <scope>NUCLEOTIDE SEQUENCE [LARGE SCALE GENOMIC DNA]</scope>
    <source>
        <strain evidence="2">CECT 8649</strain>
    </source>
</reference>
<organism evidence="1 2">
    <name type="scientific">Pelagimonas phthalicica</name>
    <dbReference type="NCBI Taxonomy" id="1037362"/>
    <lineage>
        <taxon>Bacteria</taxon>
        <taxon>Pseudomonadati</taxon>
        <taxon>Pseudomonadota</taxon>
        <taxon>Alphaproteobacteria</taxon>
        <taxon>Rhodobacterales</taxon>
        <taxon>Roseobacteraceae</taxon>
        <taxon>Pelagimonas</taxon>
    </lineage>
</organism>
<dbReference type="RefSeq" id="WP_133840883.1">
    <property type="nucleotide sequence ID" value="NZ_FXXP01000004.1"/>
</dbReference>
<dbReference type="AlphaFoldDB" id="A0A238JJH5"/>